<dbReference type="RefSeq" id="WP_152870751.1">
    <property type="nucleotide sequence ID" value="NZ_VMNX01000451.1"/>
</dbReference>
<comment type="caution">
    <text evidence="1">The sequence shown here is derived from an EMBL/GenBank/DDBJ whole genome shotgun (WGS) entry which is preliminary data.</text>
</comment>
<dbReference type="Proteomes" id="UP000373149">
    <property type="component" value="Unassembled WGS sequence"/>
</dbReference>
<reference evidence="1 2" key="1">
    <citation type="submission" date="2019-09" db="EMBL/GenBank/DDBJ databases">
        <authorList>
            <person name="Duangmal K."/>
            <person name="Teo W.F.A."/>
            <person name="Lipun K."/>
        </authorList>
    </citation>
    <scope>NUCLEOTIDE SEQUENCE [LARGE SCALE GENOMIC DNA]</scope>
    <source>
        <strain evidence="1 2">K1PN6</strain>
    </source>
</reference>
<protein>
    <submittedName>
        <fullName evidence="1">Uncharacterized protein</fullName>
    </submittedName>
</protein>
<name>A0A5N8X8E0_9ACTN</name>
<organism evidence="1 2">
    <name type="scientific">Streptomyces acidicola</name>
    <dbReference type="NCBI Taxonomy" id="2596892"/>
    <lineage>
        <taxon>Bacteria</taxon>
        <taxon>Bacillati</taxon>
        <taxon>Actinomycetota</taxon>
        <taxon>Actinomycetes</taxon>
        <taxon>Kitasatosporales</taxon>
        <taxon>Streptomycetaceae</taxon>
        <taxon>Streptomyces</taxon>
    </lineage>
</organism>
<proteinExistence type="predicted"/>
<evidence type="ECO:0000313" key="2">
    <source>
        <dbReference type="Proteomes" id="UP000373149"/>
    </source>
</evidence>
<dbReference type="AlphaFoldDB" id="A0A5N8X8E0"/>
<keyword evidence="2" id="KW-1185">Reference proteome</keyword>
<accession>A0A5N8X8E0</accession>
<evidence type="ECO:0000313" key="1">
    <source>
        <dbReference type="EMBL" id="MPY55466.1"/>
    </source>
</evidence>
<dbReference type="EMBL" id="VMNX01000451">
    <property type="protein sequence ID" value="MPY55466.1"/>
    <property type="molecule type" value="Genomic_DNA"/>
</dbReference>
<sequence>MTVRLLGRLAPGTAGETRREVHLFAVAQDDPDNPVSLCGQRFRAEDLEWLAAFGGMPCERCMARAQRERAPLQRGRPVIEASTTIGCARLPLERRIPQSVPAPAVLGPDLSPGMRAELAKRVLVGLRRLDRPGEGIPAPRRPAR</sequence>
<gene>
    <name evidence="1" type="ORF">FPZ41_45815</name>
</gene>